<dbReference type="AlphaFoldDB" id="A0A8T9BMJ5"/>
<keyword evidence="3" id="KW-1185">Reference proteome</keyword>
<name>A0A8T9BMJ5_9HELO</name>
<feature type="region of interest" description="Disordered" evidence="1">
    <location>
        <begin position="1"/>
        <end position="89"/>
    </location>
</feature>
<gene>
    <name evidence="2" type="primary">LAE1_0</name>
    <name evidence="2" type="ORF">LARI1_G000635</name>
</gene>
<comment type="caution">
    <text evidence="2">The sequence shown here is derived from an EMBL/GenBank/DDBJ whole genome shotgun (WGS) entry which is preliminary data.</text>
</comment>
<dbReference type="PANTHER" id="PTHR43591:SF24">
    <property type="entry name" value="2-METHOXY-6-POLYPRENYL-1,4-BENZOQUINOL METHYLASE, MITOCHONDRIAL"/>
    <property type="match status" value="1"/>
</dbReference>
<dbReference type="Proteomes" id="UP000469559">
    <property type="component" value="Unassembled WGS sequence"/>
</dbReference>
<reference evidence="2 3" key="1">
    <citation type="submission" date="2018-05" db="EMBL/GenBank/DDBJ databases">
        <title>Whole genome sequencing for identification of molecular markers to develop diagnostic detection tools for the regulated plant pathogen Lachnellula willkommii.</title>
        <authorList>
            <person name="Giroux E."/>
            <person name="Bilodeau G."/>
        </authorList>
    </citation>
    <scope>NUCLEOTIDE SEQUENCE [LARGE SCALE GENOMIC DNA]</scope>
    <source>
        <strain evidence="2 3">CBS 203.66</strain>
    </source>
</reference>
<feature type="compositionally biased region" description="Polar residues" evidence="1">
    <location>
        <begin position="14"/>
        <end position="23"/>
    </location>
</feature>
<dbReference type="Pfam" id="PF13489">
    <property type="entry name" value="Methyltransf_23"/>
    <property type="match status" value="1"/>
</dbReference>
<feature type="compositionally biased region" description="Low complexity" evidence="1">
    <location>
        <begin position="28"/>
        <end position="38"/>
    </location>
</feature>
<dbReference type="PANTHER" id="PTHR43591">
    <property type="entry name" value="METHYLTRANSFERASE"/>
    <property type="match status" value="1"/>
</dbReference>
<evidence type="ECO:0000313" key="2">
    <source>
        <dbReference type="EMBL" id="TVY21208.1"/>
    </source>
</evidence>
<dbReference type="EMBL" id="QGMF01000023">
    <property type="protein sequence ID" value="TVY21208.1"/>
    <property type="molecule type" value="Genomic_DNA"/>
</dbReference>
<accession>A0A8T9BMJ5</accession>
<dbReference type="InterPro" id="IPR029063">
    <property type="entry name" value="SAM-dependent_MTases_sf"/>
</dbReference>
<feature type="compositionally biased region" description="Low complexity" evidence="1">
    <location>
        <begin position="60"/>
        <end position="74"/>
    </location>
</feature>
<evidence type="ECO:0000256" key="1">
    <source>
        <dbReference type="SAM" id="MobiDB-lite"/>
    </source>
</evidence>
<dbReference type="Gene3D" id="3.40.50.150">
    <property type="entry name" value="Vaccinia Virus protein VP39"/>
    <property type="match status" value="1"/>
</dbReference>
<protein>
    <submittedName>
        <fullName evidence="2">Secondary metabolism regulator LAE1</fullName>
    </submittedName>
</protein>
<dbReference type="SUPFAM" id="SSF53335">
    <property type="entry name" value="S-adenosyl-L-methionine-dependent methyltransferases"/>
    <property type="match status" value="1"/>
</dbReference>
<sequence>MTEIQGKSTSSSSKADCSIQTLAPQPQPQSESQPDIQPNPQPESQSNIQPEPQPKPQPDIQPDVQPDIQPDIQPELPPEPQIQVPAQDPADNQANNAIEADVSTLGLCDGSLAQTYGNQRTTMHSKETPRLATPLTSSKNCKLKDFSHGGYNQVSASHVFTLLYEGRLFFAPVENPHRVLDAGTGTGIWAIDFADRHPESFVIGSDLSPIQPGWIPPNLEFEVDDIEDTWRHKPFDFIHMRMLAGAIKDWPALIAQAYANLQPGGWLEFCEFEVWVHCQNTTEVPQMILKWQSGLFEAGERIGRTFHVAPNLKMWMEEAGFVDVTENIIKVPDAPWPKDPRWKEIGLYQQQNMLDASSAYGQAHFTRVLGWSPEEFQVLSAGVRRELKNLRYHMISNLYVVYGQKPKDEGAGAVG</sequence>
<dbReference type="OrthoDB" id="2013972at2759"/>
<dbReference type="CDD" id="cd02440">
    <property type="entry name" value="AdoMet_MTases"/>
    <property type="match status" value="1"/>
</dbReference>
<evidence type="ECO:0000313" key="3">
    <source>
        <dbReference type="Proteomes" id="UP000469559"/>
    </source>
</evidence>
<dbReference type="GO" id="GO:0008168">
    <property type="term" value="F:methyltransferase activity"/>
    <property type="evidence" value="ECO:0007669"/>
    <property type="project" value="TreeGrafter"/>
</dbReference>
<proteinExistence type="predicted"/>
<organism evidence="2 3">
    <name type="scientific">Lachnellula arida</name>
    <dbReference type="NCBI Taxonomy" id="1316785"/>
    <lineage>
        <taxon>Eukaryota</taxon>
        <taxon>Fungi</taxon>
        <taxon>Dikarya</taxon>
        <taxon>Ascomycota</taxon>
        <taxon>Pezizomycotina</taxon>
        <taxon>Leotiomycetes</taxon>
        <taxon>Helotiales</taxon>
        <taxon>Lachnaceae</taxon>
        <taxon>Lachnellula</taxon>
    </lineage>
</organism>